<reference evidence="12 13" key="1">
    <citation type="journal article" date="2024" name="Nat. Commun.">
        <title>Phylogenomics reveals the evolutionary origins of lichenization in chlorophyte algae.</title>
        <authorList>
            <person name="Puginier C."/>
            <person name="Libourel C."/>
            <person name="Otte J."/>
            <person name="Skaloud P."/>
            <person name="Haon M."/>
            <person name="Grisel S."/>
            <person name="Petersen M."/>
            <person name="Berrin J.G."/>
            <person name="Delaux P.M."/>
            <person name="Dal Grande F."/>
            <person name="Keller J."/>
        </authorList>
    </citation>
    <scope>NUCLEOTIDE SEQUENCE [LARGE SCALE GENOMIC DNA]</scope>
    <source>
        <strain evidence="12 13">SAG 2036</strain>
    </source>
</reference>
<dbReference type="AlphaFoldDB" id="A0AAW1P6I9"/>
<feature type="binding site" evidence="8">
    <location>
        <position position="388"/>
    </location>
    <ligand>
        <name>substrate</name>
    </ligand>
</feature>
<evidence type="ECO:0000256" key="6">
    <source>
        <dbReference type="PIRNR" id="PIRNR000185"/>
    </source>
</evidence>
<accession>A0AAW1P6I9</accession>
<dbReference type="GO" id="GO:0000166">
    <property type="term" value="F:nucleotide binding"/>
    <property type="evidence" value="ECO:0007669"/>
    <property type="project" value="UniProtKB-KW"/>
</dbReference>
<dbReference type="Pfam" id="PF02812">
    <property type="entry name" value="ELFV_dehydrog_N"/>
    <property type="match status" value="1"/>
</dbReference>
<comment type="caution">
    <text evidence="12">The sequence shown here is derived from an EMBL/GenBank/DDBJ whole genome shotgun (WGS) entry which is preliminary data.</text>
</comment>
<comment type="similarity">
    <text evidence="1 6 9">Belongs to the Glu/Leu/Phe/Val dehydrogenases family.</text>
</comment>
<evidence type="ECO:0000256" key="7">
    <source>
        <dbReference type="PIRSR" id="PIRSR000185-1"/>
    </source>
</evidence>
<evidence type="ECO:0000256" key="3">
    <source>
        <dbReference type="ARBA" id="ARBA00023027"/>
    </source>
</evidence>
<dbReference type="SUPFAM" id="SSF51735">
    <property type="entry name" value="NAD(P)-binding Rossmann-fold domains"/>
    <property type="match status" value="1"/>
</dbReference>
<keyword evidence="3 8" id="KW-0520">NAD</keyword>
<dbReference type="Proteomes" id="UP001465755">
    <property type="component" value="Unassembled WGS sequence"/>
</dbReference>
<dbReference type="InterPro" id="IPR046346">
    <property type="entry name" value="Aminoacid_DH-like_N_sf"/>
</dbReference>
<dbReference type="InterPro" id="IPR006097">
    <property type="entry name" value="Glu/Leu/Phe/Val/Trp_DH_dimer"/>
</dbReference>
<evidence type="ECO:0000256" key="10">
    <source>
        <dbReference type="SAM" id="MobiDB-lite"/>
    </source>
</evidence>
<keyword evidence="2 6" id="KW-0560">Oxidoreductase</keyword>
<dbReference type="GO" id="GO:0005739">
    <property type="term" value="C:mitochondrion"/>
    <property type="evidence" value="ECO:0007669"/>
    <property type="project" value="TreeGrafter"/>
</dbReference>
<dbReference type="SUPFAM" id="SSF53223">
    <property type="entry name" value="Aminoacid dehydrogenase-like, N-terminal domain"/>
    <property type="match status" value="1"/>
</dbReference>
<sequence>MLGRSGSARSRHVRSVGSASETGSLGPSSALRWPWPGPRGSDSDHTNVYVQEALQELEYPLRLQKLLLTPQREFHVELVITLDSGEVAAFNAYRVQHDNSRGPFKGGFRYHPNADLSDARSLASLMTWKSAVLNVPFGGAKGGVCCDPSQLSERELERLTRRLVQALKGVMGPLVDIPGPEISAGSRLMSYFFDEMSKYKGFAPACVTGKPLALHGSYGREYATGRGVVLAARELLKAEHAGRLAGKEFVIQGFGNVGSWAARLLHMQGAKVTAVSDSSGGLYNEAGLDVHALITHMKAKPPFGGHMSSFPGGRHIPLEQLPTIPCDVFVPAATANLVTPEMARALECKFVVEGANGPTTPEGDLVLRERGIPILPDILSSGGGVVVSFFEWVQNLQNFRWEEEEVNRRLDRHISDAFAAINRERTQRRITYRKAAYSVALQEVMRAHLNRGFD</sequence>
<dbReference type="PIRSF" id="PIRSF000185">
    <property type="entry name" value="Glu_DH"/>
    <property type="match status" value="1"/>
</dbReference>
<dbReference type="Pfam" id="PF00208">
    <property type="entry name" value="ELFV_dehydrog"/>
    <property type="match status" value="1"/>
</dbReference>
<evidence type="ECO:0000256" key="5">
    <source>
        <dbReference type="ARBA" id="ARBA00048577"/>
    </source>
</evidence>
<feature type="binding site" evidence="8">
    <location>
        <position position="224"/>
    </location>
    <ligand>
        <name>NAD(+)</name>
        <dbReference type="ChEBI" id="CHEBI:57540"/>
    </ligand>
</feature>
<dbReference type="PANTHER" id="PTHR11606">
    <property type="entry name" value="GLUTAMATE DEHYDROGENASE"/>
    <property type="match status" value="1"/>
</dbReference>
<name>A0AAW1P6I9_9CHLO</name>
<feature type="binding site" evidence="8">
    <location>
        <position position="129"/>
    </location>
    <ligand>
        <name>substrate</name>
    </ligand>
</feature>
<evidence type="ECO:0000313" key="13">
    <source>
        <dbReference type="Proteomes" id="UP001465755"/>
    </source>
</evidence>
<dbReference type="GO" id="GO:0004352">
    <property type="term" value="F:glutamate dehydrogenase (NAD+) activity"/>
    <property type="evidence" value="ECO:0007669"/>
    <property type="project" value="TreeGrafter"/>
</dbReference>
<feature type="region of interest" description="Disordered" evidence="10">
    <location>
        <begin position="1"/>
        <end position="44"/>
    </location>
</feature>
<comment type="catalytic activity">
    <reaction evidence="4">
        <text>L-glutamate + NAD(+) + H2O = 2-oxoglutarate + NH4(+) + NADH + H(+)</text>
        <dbReference type="Rhea" id="RHEA:15133"/>
        <dbReference type="ChEBI" id="CHEBI:15377"/>
        <dbReference type="ChEBI" id="CHEBI:15378"/>
        <dbReference type="ChEBI" id="CHEBI:16810"/>
        <dbReference type="ChEBI" id="CHEBI:28938"/>
        <dbReference type="ChEBI" id="CHEBI:29985"/>
        <dbReference type="ChEBI" id="CHEBI:57540"/>
        <dbReference type="ChEBI" id="CHEBI:57945"/>
        <dbReference type="EC" id="1.4.1.3"/>
    </reaction>
</comment>
<evidence type="ECO:0000256" key="2">
    <source>
        <dbReference type="ARBA" id="ARBA00023002"/>
    </source>
</evidence>
<feature type="binding site" evidence="8">
    <location>
        <position position="105"/>
    </location>
    <ligand>
        <name>substrate</name>
    </ligand>
</feature>
<keyword evidence="8" id="KW-0547">Nucleotide-binding</keyword>
<keyword evidence="13" id="KW-1185">Reference proteome</keyword>
<feature type="domain" description="Glutamate/phenylalanine/leucine/valine/L-tryptophan dehydrogenase C-terminal" evidence="11">
    <location>
        <begin position="217"/>
        <end position="452"/>
    </location>
</feature>
<dbReference type="SMART" id="SM00839">
    <property type="entry name" value="ELFV_dehydrog"/>
    <property type="match status" value="1"/>
</dbReference>
<protein>
    <recommendedName>
        <fullName evidence="6">Glutamate dehydrogenase</fullName>
    </recommendedName>
</protein>
<dbReference type="InterPro" id="IPR014362">
    <property type="entry name" value="Glu_DH"/>
</dbReference>
<evidence type="ECO:0000256" key="8">
    <source>
        <dbReference type="PIRSR" id="PIRSR000185-2"/>
    </source>
</evidence>
<dbReference type="InterPro" id="IPR033922">
    <property type="entry name" value="NAD_bind_Glu_DH"/>
</dbReference>
<proteinExistence type="inferred from homology"/>
<gene>
    <name evidence="12" type="ORF">WJX73_005054</name>
</gene>
<dbReference type="PROSITE" id="PS00074">
    <property type="entry name" value="GLFV_DEHYDROGENASE"/>
    <property type="match status" value="1"/>
</dbReference>
<comment type="catalytic activity">
    <reaction evidence="5">
        <text>L-glutamate + NADP(+) + H2O = 2-oxoglutarate + NH4(+) + NADPH + H(+)</text>
        <dbReference type="Rhea" id="RHEA:11612"/>
        <dbReference type="ChEBI" id="CHEBI:15377"/>
        <dbReference type="ChEBI" id="CHEBI:15378"/>
        <dbReference type="ChEBI" id="CHEBI:16810"/>
        <dbReference type="ChEBI" id="CHEBI:28938"/>
        <dbReference type="ChEBI" id="CHEBI:29985"/>
        <dbReference type="ChEBI" id="CHEBI:57783"/>
        <dbReference type="ChEBI" id="CHEBI:58349"/>
        <dbReference type="EC" id="1.4.1.3"/>
    </reaction>
</comment>
<feature type="active site" description="Proton donor" evidence="7">
    <location>
        <position position="141"/>
    </location>
</feature>
<dbReference type="GO" id="GO:0006538">
    <property type="term" value="P:L-glutamate catabolic process"/>
    <property type="evidence" value="ECO:0007669"/>
    <property type="project" value="TreeGrafter"/>
</dbReference>
<dbReference type="InterPro" id="IPR036291">
    <property type="entry name" value="NAD(P)-bd_dom_sf"/>
</dbReference>
<feature type="binding site" evidence="8">
    <location>
        <position position="256"/>
    </location>
    <ligand>
        <name>NAD(+)</name>
        <dbReference type="ChEBI" id="CHEBI:57540"/>
    </ligand>
</feature>
<organism evidence="12 13">
    <name type="scientific">Symbiochloris irregularis</name>
    <dbReference type="NCBI Taxonomy" id="706552"/>
    <lineage>
        <taxon>Eukaryota</taxon>
        <taxon>Viridiplantae</taxon>
        <taxon>Chlorophyta</taxon>
        <taxon>core chlorophytes</taxon>
        <taxon>Trebouxiophyceae</taxon>
        <taxon>Trebouxiales</taxon>
        <taxon>Trebouxiaceae</taxon>
        <taxon>Symbiochloris</taxon>
    </lineage>
</organism>
<evidence type="ECO:0000256" key="9">
    <source>
        <dbReference type="RuleBase" id="RU004417"/>
    </source>
</evidence>
<dbReference type="Gene3D" id="3.40.50.10860">
    <property type="entry name" value="Leucine Dehydrogenase, chain A, domain 1"/>
    <property type="match status" value="1"/>
</dbReference>
<dbReference type="CDD" id="cd01076">
    <property type="entry name" value="NAD_bind_1_Glu_DH"/>
    <property type="match status" value="1"/>
</dbReference>
<evidence type="ECO:0000256" key="4">
    <source>
        <dbReference type="ARBA" id="ARBA00047867"/>
    </source>
</evidence>
<evidence type="ECO:0000313" key="12">
    <source>
        <dbReference type="EMBL" id="KAK9807101.1"/>
    </source>
</evidence>
<evidence type="ECO:0000259" key="11">
    <source>
        <dbReference type="SMART" id="SM00839"/>
    </source>
</evidence>
<dbReference type="Gene3D" id="3.40.50.720">
    <property type="entry name" value="NAD(P)-binding Rossmann-like Domain"/>
    <property type="match status" value="1"/>
</dbReference>
<dbReference type="EMBL" id="JALJOQ010000034">
    <property type="protein sequence ID" value="KAK9807101.1"/>
    <property type="molecule type" value="Genomic_DNA"/>
</dbReference>
<feature type="compositionally biased region" description="Polar residues" evidence="10">
    <location>
        <begin position="17"/>
        <end position="27"/>
    </location>
</feature>
<dbReference type="InterPro" id="IPR033524">
    <property type="entry name" value="Glu/Leu/Phe/Val_DH_AS"/>
</dbReference>
<dbReference type="PRINTS" id="PR00082">
    <property type="entry name" value="GLFDHDRGNASE"/>
</dbReference>
<dbReference type="InterPro" id="IPR006095">
    <property type="entry name" value="Glu/Leu/Phe/Val/Trp_DH"/>
</dbReference>
<evidence type="ECO:0000256" key="1">
    <source>
        <dbReference type="ARBA" id="ARBA00006382"/>
    </source>
</evidence>
<dbReference type="PANTHER" id="PTHR11606:SF24">
    <property type="entry name" value="NAD-SPECIFIC GLUTAMATE DEHYDROGENASE"/>
    <property type="match status" value="1"/>
</dbReference>
<dbReference type="InterPro" id="IPR006096">
    <property type="entry name" value="Glu/Leu/Phe/Val/Trp_DH_C"/>
</dbReference>